<feature type="transmembrane region" description="Helical" evidence="7">
    <location>
        <begin position="21"/>
        <end position="42"/>
    </location>
</feature>
<feature type="compositionally biased region" description="Low complexity" evidence="6">
    <location>
        <begin position="219"/>
        <end position="231"/>
    </location>
</feature>
<dbReference type="Gene3D" id="1.20.1720.10">
    <property type="entry name" value="Multidrug resistance protein D"/>
    <property type="match status" value="1"/>
</dbReference>
<evidence type="ECO:0000259" key="8">
    <source>
        <dbReference type="PROSITE" id="PS50850"/>
    </source>
</evidence>
<dbReference type="AlphaFoldDB" id="A0A6L9SGL3"/>
<feature type="transmembrane region" description="Helical" evidence="7">
    <location>
        <begin position="62"/>
        <end position="80"/>
    </location>
</feature>
<dbReference type="SUPFAM" id="SSF103473">
    <property type="entry name" value="MFS general substrate transporter"/>
    <property type="match status" value="1"/>
</dbReference>
<organism evidence="9 10">
    <name type="scientific">Phytoactinopolyspora halotolerans</name>
    <dbReference type="NCBI Taxonomy" id="1981512"/>
    <lineage>
        <taxon>Bacteria</taxon>
        <taxon>Bacillati</taxon>
        <taxon>Actinomycetota</taxon>
        <taxon>Actinomycetes</taxon>
        <taxon>Jiangellales</taxon>
        <taxon>Jiangellaceae</taxon>
        <taxon>Phytoactinopolyspora</taxon>
    </lineage>
</organism>
<feature type="transmembrane region" description="Helical" evidence="7">
    <location>
        <begin position="494"/>
        <end position="516"/>
    </location>
</feature>
<dbReference type="PRINTS" id="PR01036">
    <property type="entry name" value="TCRTETB"/>
</dbReference>
<dbReference type="GO" id="GO:0022857">
    <property type="term" value="F:transmembrane transporter activity"/>
    <property type="evidence" value="ECO:0007669"/>
    <property type="project" value="InterPro"/>
</dbReference>
<evidence type="ECO:0000256" key="7">
    <source>
        <dbReference type="SAM" id="Phobius"/>
    </source>
</evidence>
<feature type="transmembrane region" description="Helical" evidence="7">
    <location>
        <begin position="330"/>
        <end position="350"/>
    </location>
</feature>
<name>A0A6L9SGL3_9ACTN</name>
<evidence type="ECO:0000256" key="1">
    <source>
        <dbReference type="ARBA" id="ARBA00004429"/>
    </source>
</evidence>
<keyword evidence="10" id="KW-1185">Reference proteome</keyword>
<comment type="subcellular location">
    <subcellularLocation>
        <location evidence="1">Cell inner membrane</location>
        <topology evidence="1">Multi-pass membrane protein</topology>
    </subcellularLocation>
</comment>
<keyword evidence="5 7" id="KW-0472">Membrane</keyword>
<dbReference type="Gene3D" id="1.20.1250.20">
    <property type="entry name" value="MFS general substrate transporter like domains"/>
    <property type="match status" value="1"/>
</dbReference>
<dbReference type="InterPro" id="IPR020846">
    <property type="entry name" value="MFS_dom"/>
</dbReference>
<feature type="transmembrane region" description="Helical" evidence="7">
    <location>
        <begin position="289"/>
        <end position="309"/>
    </location>
</feature>
<evidence type="ECO:0000256" key="2">
    <source>
        <dbReference type="ARBA" id="ARBA00022448"/>
    </source>
</evidence>
<accession>A0A6L9SGL3</accession>
<gene>
    <name evidence="9" type="ORF">G1H10_29215</name>
</gene>
<proteinExistence type="predicted"/>
<evidence type="ECO:0000313" key="10">
    <source>
        <dbReference type="Proteomes" id="UP000475214"/>
    </source>
</evidence>
<dbReference type="Proteomes" id="UP000475214">
    <property type="component" value="Unassembled WGS sequence"/>
</dbReference>
<feature type="transmembrane region" description="Helical" evidence="7">
    <location>
        <begin position="434"/>
        <end position="456"/>
    </location>
</feature>
<protein>
    <submittedName>
        <fullName evidence="9">MFS transporter</fullName>
    </submittedName>
</protein>
<feature type="transmembrane region" description="Helical" evidence="7">
    <location>
        <begin position="528"/>
        <end position="550"/>
    </location>
</feature>
<feature type="transmembrane region" description="Helical" evidence="7">
    <location>
        <begin position="87"/>
        <end position="109"/>
    </location>
</feature>
<dbReference type="InterPro" id="IPR011701">
    <property type="entry name" value="MFS"/>
</dbReference>
<feature type="transmembrane region" description="Helical" evidence="7">
    <location>
        <begin position="463"/>
        <end position="482"/>
    </location>
</feature>
<feature type="transmembrane region" description="Helical" evidence="7">
    <location>
        <begin position="180"/>
        <end position="198"/>
    </location>
</feature>
<evidence type="ECO:0000256" key="4">
    <source>
        <dbReference type="ARBA" id="ARBA00022989"/>
    </source>
</evidence>
<reference evidence="9 10" key="1">
    <citation type="submission" date="2020-02" db="EMBL/GenBank/DDBJ databases">
        <authorList>
            <person name="Li X.-J."/>
            <person name="Han X.-M."/>
        </authorList>
    </citation>
    <scope>NUCLEOTIDE SEQUENCE [LARGE SCALE GENOMIC DNA]</scope>
    <source>
        <strain evidence="9 10">CCTCC AB 2017055</strain>
    </source>
</reference>
<dbReference type="GO" id="GO:0005886">
    <property type="term" value="C:plasma membrane"/>
    <property type="evidence" value="ECO:0007669"/>
    <property type="project" value="UniProtKB-SubCell"/>
</dbReference>
<evidence type="ECO:0000256" key="5">
    <source>
        <dbReference type="ARBA" id="ARBA00023136"/>
    </source>
</evidence>
<dbReference type="InterPro" id="IPR036259">
    <property type="entry name" value="MFS_trans_sf"/>
</dbReference>
<dbReference type="Pfam" id="PF07690">
    <property type="entry name" value="MFS_1"/>
    <property type="match status" value="1"/>
</dbReference>
<keyword evidence="2" id="KW-0813">Transport</keyword>
<dbReference type="PANTHER" id="PTHR23501:SF191">
    <property type="entry name" value="VACUOLAR BASIC AMINO ACID TRANSPORTER 4"/>
    <property type="match status" value="1"/>
</dbReference>
<feature type="transmembrane region" description="Helical" evidence="7">
    <location>
        <begin position="247"/>
        <end position="265"/>
    </location>
</feature>
<feature type="domain" description="Major facilitator superfamily (MFS) profile" evidence="8">
    <location>
        <begin position="23"/>
        <end position="615"/>
    </location>
</feature>
<keyword evidence="4 7" id="KW-1133">Transmembrane helix</keyword>
<keyword evidence="3 7" id="KW-0812">Transmembrane</keyword>
<comment type="caution">
    <text evidence="9">The sequence shown here is derived from an EMBL/GenBank/DDBJ whole genome shotgun (WGS) entry which is preliminary data.</text>
</comment>
<feature type="transmembrane region" description="Helical" evidence="7">
    <location>
        <begin position="151"/>
        <end position="174"/>
    </location>
</feature>
<sequence>MNANRTNSTPSVHDHERRAGRGVLVLCAIGILLAAADTYVIVLALPDMMVGVGLDADELQRAAPLVSMFLLGYVVVLPLVGRISDVIGRFAVLQGALLVFAAGSLLTAAADGLGGAIVGRFLQGAGGGALVPVTLALVADLWPPERRGVPLGMVGAVQELGSVLGPLFGAAVLAIADWRAIFWINFAVGITLVIGTLIRRRTATAATTTTATTTTTAATAGAADADSPAVATDDDRPSTARRGRPDVLGALLGIGAAVAGGVAVVRPDSLEASVAWGELLVPVVDGQDWTTPLSLTGIALAAGFVVRELTARRPLVDLRRTPSVLRASDLPGATFLGAALGGIVLTFAVADPAEELMAPSGPWLLLGSAVALGAFAWRQRRARDPLVPGATVRARPAWGALLVSLFVGAALVAVVVDVPILARTVVPGADQLDAALVLLRFLVALPVGALLGGWLIRRLPAAGVAAAGMAGGTAGLAAMSRWGVGSLDGLGDDVVLVVAGLGFGLAIAPVNAALLAATPRATHGVASALLVVARMIGMLAGLSALTAIGLRRLYSVQRDIESPAVICPETPTDCPAYDDAVREAVVAQLQATFTGAAVCAALAALGAALLLRPSGAPVTTPTSTAAG</sequence>
<dbReference type="EMBL" id="JAAGOA010000031">
    <property type="protein sequence ID" value="NEE04257.1"/>
    <property type="molecule type" value="Genomic_DNA"/>
</dbReference>
<feature type="transmembrane region" description="Helical" evidence="7">
    <location>
        <begin position="121"/>
        <end position="139"/>
    </location>
</feature>
<feature type="transmembrane region" description="Helical" evidence="7">
    <location>
        <begin position="591"/>
        <end position="611"/>
    </location>
</feature>
<evidence type="ECO:0000256" key="6">
    <source>
        <dbReference type="SAM" id="MobiDB-lite"/>
    </source>
</evidence>
<dbReference type="PANTHER" id="PTHR23501">
    <property type="entry name" value="MAJOR FACILITATOR SUPERFAMILY"/>
    <property type="match status" value="1"/>
</dbReference>
<evidence type="ECO:0000313" key="9">
    <source>
        <dbReference type="EMBL" id="NEE04257.1"/>
    </source>
</evidence>
<evidence type="ECO:0000256" key="3">
    <source>
        <dbReference type="ARBA" id="ARBA00022692"/>
    </source>
</evidence>
<feature type="transmembrane region" description="Helical" evidence="7">
    <location>
        <begin position="398"/>
        <end position="422"/>
    </location>
</feature>
<feature type="transmembrane region" description="Helical" evidence="7">
    <location>
        <begin position="356"/>
        <end position="377"/>
    </location>
</feature>
<dbReference type="PROSITE" id="PS50850">
    <property type="entry name" value="MFS"/>
    <property type="match status" value="1"/>
</dbReference>
<feature type="region of interest" description="Disordered" evidence="6">
    <location>
        <begin position="219"/>
        <end position="243"/>
    </location>
</feature>